<protein>
    <submittedName>
        <fullName evidence="1">Uncharacterized protein</fullName>
    </submittedName>
</protein>
<sequence length="132" mass="15335">MSPAVEISKLDAREEEYLRNLLNYTEQHPEGWTLKPNSTHEYSHEDIRPIIQPIIQKDKKKILIRITGDSRNLRYYFDVGDLIPIAGERYTISDGQGKVKLELGEKGHIVQRVGVQVQENCTLYLLWVVNMK</sequence>
<dbReference type="Proteomes" id="UP000237441">
    <property type="component" value="Unassembled WGS sequence"/>
</dbReference>
<evidence type="ECO:0000313" key="2">
    <source>
        <dbReference type="Proteomes" id="UP000237441"/>
    </source>
</evidence>
<dbReference type="EMBL" id="JRHA01000009">
    <property type="protein sequence ID" value="PQK17996.1"/>
    <property type="molecule type" value="Genomic_DNA"/>
</dbReference>
<accession>A0A2S7YP73</accession>
<reference evidence="1 2" key="1">
    <citation type="submission" date="2016-07" db="EMBL/GenBank/DDBJ databases">
        <title>Comparative genomics of the entomopathogenic fungus Beauveria bassiana.</title>
        <authorList>
            <person name="Valero Jimenez C.A."/>
            <person name="Zwaan B.J."/>
            <person name="Van Kan J.A."/>
            <person name="Takken W."/>
            <person name="Debets A.J."/>
            <person name="Schoustra S.E."/>
            <person name="Koenraadt C.J."/>
        </authorList>
    </citation>
    <scope>NUCLEOTIDE SEQUENCE [LARGE SCALE GENOMIC DNA]</scope>
    <source>
        <strain evidence="1 2">ARSEF 8028</strain>
    </source>
</reference>
<evidence type="ECO:0000313" key="1">
    <source>
        <dbReference type="EMBL" id="PQK17996.1"/>
    </source>
</evidence>
<organism evidence="1 2">
    <name type="scientific">Beauveria bassiana</name>
    <name type="common">White muscardine disease fungus</name>
    <name type="synonym">Tritirachium shiotae</name>
    <dbReference type="NCBI Taxonomy" id="176275"/>
    <lineage>
        <taxon>Eukaryota</taxon>
        <taxon>Fungi</taxon>
        <taxon>Dikarya</taxon>
        <taxon>Ascomycota</taxon>
        <taxon>Pezizomycotina</taxon>
        <taxon>Sordariomycetes</taxon>
        <taxon>Hypocreomycetidae</taxon>
        <taxon>Hypocreales</taxon>
        <taxon>Cordycipitaceae</taxon>
        <taxon>Beauveria</taxon>
    </lineage>
</organism>
<proteinExistence type="predicted"/>
<gene>
    <name evidence="1" type="ORF">BB8028_0009g01900</name>
</gene>
<name>A0A2S7YP73_BEABA</name>
<dbReference type="AlphaFoldDB" id="A0A2S7YP73"/>
<comment type="caution">
    <text evidence="1">The sequence shown here is derived from an EMBL/GenBank/DDBJ whole genome shotgun (WGS) entry which is preliminary data.</text>
</comment>